<evidence type="ECO:0000313" key="1">
    <source>
        <dbReference type="EMBL" id="JAD95949.1"/>
    </source>
</evidence>
<proteinExistence type="predicted"/>
<name>A0A0A9E577_ARUDO</name>
<accession>A0A0A9E577</accession>
<protein>
    <submittedName>
        <fullName evidence="1">Uncharacterized protein</fullName>
    </submittedName>
</protein>
<organism evidence="1">
    <name type="scientific">Arundo donax</name>
    <name type="common">Giant reed</name>
    <name type="synonym">Donax arundinaceus</name>
    <dbReference type="NCBI Taxonomy" id="35708"/>
    <lineage>
        <taxon>Eukaryota</taxon>
        <taxon>Viridiplantae</taxon>
        <taxon>Streptophyta</taxon>
        <taxon>Embryophyta</taxon>
        <taxon>Tracheophyta</taxon>
        <taxon>Spermatophyta</taxon>
        <taxon>Magnoliopsida</taxon>
        <taxon>Liliopsida</taxon>
        <taxon>Poales</taxon>
        <taxon>Poaceae</taxon>
        <taxon>PACMAD clade</taxon>
        <taxon>Arundinoideae</taxon>
        <taxon>Arundineae</taxon>
        <taxon>Arundo</taxon>
    </lineage>
</organism>
<dbReference type="AlphaFoldDB" id="A0A0A9E577"/>
<reference evidence="1" key="2">
    <citation type="journal article" date="2015" name="Data Brief">
        <title>Shoot transcriptome of the giant reed, Arundo donax.</title>
        <authorList>
            <person name="Barrero R.A."/>
            <person name="Guerrero F.D."/>
            <person name="Moolhuijzen P."/>
            <person name="Goolsby J.A."/>
            <person name="Tidwell J."/>
            <person name="Bellgard S.E."/>
            <person name="Bellgard M.I."/>
        </authorList>
    </citation>
    <scope>NUCLEOTIDE SEQUENCE</scope>
    <source>
        <tissue evidence="1">Shoot tissue taken approximately 20 cm above the soil surface</tissue>
    </source>
</reference>
<reference evidence="1" key="1">
    <citation type="submission" date="2014-09" db="EMBL/GenBank/DDBJ databases">
        <authorList>
            <person name="Magalhaes I.L.F."/>
            <person name="Oliveira U."/>
            <person name="Santos F.R."/>
            <person name="Vidigal T.H.D.A."/>
            <person name="Brescovit A.D."/>
            <person name="Santos A.J."/>
        </authorList>
    </citation>
    <scope>NUCLEOTIDE SEQUENCE</scope>
    <source>
        <tissue evidence="1">Shoot tissue taken approximately 20 cm above the soil surface</tissue>
    </source>
</reference>
<dbReference type="EMBL" id="GBRH01201946">
    <property type="protein sequence ID" value="JAD95949.1"/>
    <property type="molecule type" value="Transcribed_RNA"/>
</dbReference>
<sequence length="65" mass="7263">MSSLQPSVVQMKWTWTLGKTGLDESILMILIFWPLPSQSSSCCKLNLMIVYPQTLVVSHAAEPLL</sequence>